<proteinExistence type="predicted"/>
<reference evidence="2 3" key="1">
    <citation type="journal article" date="2014" name="BMC Genomics">
        <title>Genome and secretome analysis of the hemibiotrophic fungal pathogen, Moniliophthora roreri, which causes frosty pod rot disease of cacao: mechanisms of the biotrophic and necrotrophic phases.</title>
        <authorList>
            <person name="Meinhardt L.W."/>
            <person name="Costa G.G.L."/>
            <person name="Thomazella D.P.T."/>
            <person name="Teixeira P.J.P.L."/>
            <person name="Carazzolle M.F."/>
            <person name="Schuster S.C."/>
            <person name="Carlson J.E."/>
            <person name="Guiltinan M.J."/>
            <person name="Mieczkowski P."/>
            <person name="Farmer A."/>
            <person name="Ramaraj T."/>
            <person name="Crozier J."/>
            <person name="Davis R.E."/>
            <person name="Shao J."/>
            <person name="Melnick R.L."/>
            <person name="Pereira G.A.G."/>
            <person name="Bailey B.A."/>
        </authorList>
    </citation>
    <scope>NUCLEOTIDE SEQUENCE [LARGE SCALE GENOMIC DNA]</scope>
    <source>
        <strain evidence="2 3">MCA 2997</strain>
    </source>
</reference>
<sequence>MSNSSITEIIAPFTTTTNILVTPIANLTVMFYVYGIYTVLFIISLHILICQQDHQNRVLYMFFTIALFTLTSAYIIVETFISVYQATLEFTFTKNQDWASFLAYLYYDNAMTIMTAFEMVLPLCLVTIADLMLLHRCCVIWGSSKWIAFPLIFMILSLAICEIVASAFVVIGFSNTADLAKLQLYLQGSTIDTAFWLTEMGINIILTLLTAGRIWWISREACRHMGPAIKTKYNTIVAIILESGILYPIFLTTSATYTLVLDPDSTGSRPFSLFIVTYQVAGIAPTLIIIWAAVGKTIEHTSMNQVLSSLHFANGTVPGSGNSDSRSHIQTIDIEGGLSAERVQNPGKEMSA</sequence>
<keyword evidence="3" id="KW-1185">Reference proteome</keyword>
<dbReference type="KEGG" id="mrr:Moror_8785"/>
<dbReference type="Proteomes" id="UP000017559">
    <property type="component" value="Unassembled WGS sequence"/>
</dbReference>
<feature type="transmembrane region" description="Helical" evidence="1">
    <location>
        <begin position="146"/>
        <end position="173"/>
    </location>
</feature>
<keyword evidence="1" id="KW-0472">Membrane</keyword>
<dbReference type="HOGENOM" id="CLU_044614_2_0_1"/>
<accession>V2XV95</accession>
<feature type="transmembrane region" description="Helical" evidence="1">
    <location>
        <begin position="58"/>
        <end position="77"/>
    </location>
</feature>
<evidence type="ECO:0000313" key="2">
    <source>
        <dbReference type="EMBL" id="ESK83329.1"/>
    </source>
</evidence>
<organism evidence="2 3">
    <name type="scientific">Moniliophthora roreri (strain MCA 2997)</name>
    <name type="common">Cocoa frosty pod rot fungus</name>
    <name type="synonym">Crinipellis roreri</name>
    <dbReference type="NCBI Taxonomy" id="1381753"/>
    <lineage>
        <taxon>Eukaryota</taxon>
        <taxon>Fungi</taxon>
        <taxon>Dikarya</taxon>
        <taxon>Basidiomycota</taxon>
        <taxon>Agaricomycotina</taxon>
        <taxon>Agaricomycetes</taxon>
        <taxon>Agaricomycetidae</taxon>
        <taxon>Agaricales</taxon>
        <taxon>Marasmiineae</taxon>
        <taxon>Marasmiaceae</taxon>
        <taxon>Moniliophthora</taxon>
    </lineage>
</organism>
<evidence type="ECO:0000256" key="1">
    <source>
        <dbReference type="SAM" id="Phobius"/>
    </source>
</evidence>
<feature type="transmembrane region" description="Helical" evidence="1">
    <location>
        <begin position="236"/>
        <end position="259"/>
    </location>
</feature>
<keyword evidence="1" id="KW-0812">Transmembrane</keyword>
<name>V2XV95_MONRO</name>
<evidence type="ECO:0000313" key="3">
    <source>
        <dbReference type="Proteomes" id="UP000017559"/>
    </source>
</evidence>
<comment type="caution">
    <text evidence="2">The sequence shown here is derived from an EMBL/GenBank/DDBJ whole genome shotgun (WGS) entry which is preliminary data.</text>
</comment>
<gene>
    <name evidence="2" type="ORF">Moror_8785</name>
</gene>
<feature type="transmembrane region" description="Helical" evidence="1">
    <location>
        <begin position="193"/>
        <end position="216"/>
    </location>
</feature>
<dbReference type="STRING" id="1381753.V2XV95"/>
<protein>
    <submittedName>
        <fullName evidence="2">Uncharacterized protein</fullName>
    </submittedName>
</protein>
<keyword evidence="1" id="KW-1133">Transmembrane helix</keyword>
<feature type="transmembrane region" description="Helical" evidence="1">
    <location>
        <begin position="29"/>
        <end position="49"/>
    </location>
</feature>
<dbReference type="OrthoDB" id="3259206at2759"/>
<dbReference type="EMBL" id="AWSO01001577">
    <property type="protein sequence ID" value="ESK83329.1"/>
    <property type="molecule type" value="Genomic_DNA"/>
</dbReference>
<feature type="transmembrane region" description="Helical" evidence="1">
    <location>
        <begin position="271"/>
        <end position="294"/>
    </location>
</feature>
<feature type="transmembrane region" description="Helical" evidence="1">
    <location>
        <begin position="110"/>
        <end position="134"/>
    </location>
</feature>
<dbReference type="AlphaFoldDB" id="V2XV95"/>